<dbReference type="AlphaFoldDB" id="A0A9W7YBJ8"/>
<reference evidence="2" key="1">
    <citation type="submission" date="2022-07" db="EMBL/GenBank/DDBJ databases">
        <title>Phylogenomic reconstructions and comparative analyses of Kickxellomycotina fungi.</title>
        <authorList>
            <person name="Reynolds N.K."/>
            <person name="Stajich J.E."/>
            <person name="Barry K."/>
            <person name="Grigoriev I.V."/>
            <person name="Crous P."/>
            <person name="Smith M.E."/>
        </authorList>
    </citation>
    <scope>NUCLEOTIDE SEQUENCE</scope>
    <source>
        <strain evidence="2">BCRC 34381</strain>
    </source>
</reference>
<dbReference type="Proteomes" id="UP001143981">
    <property type="component" value="Unassembled WGS sequence"/>
</dbReference>
<accession>A0A9W7YBJ8</accession>
<evidence type="ECO:0000259" key="1">
    <source>
        <dbReference type="PROSITE" id="PS50181"/>
    </source>
</evidence>
<feature type="domain" description="F-box" evidence="1">
    <location>
        <begin position="187"/>
        <end position="234"/>
    </location>
</feature>
<dbReference type="SUPFAM" id="SSF81383">
    <property type="entry name" value="F-box domain"/>
    <property type="match status" value="1"/>
</dbReference>
<keyword evidence="3" id="KW-1185">Reference proteome</keyword>
<organism evidence="2 3">
    <name type="scientific">Coemansia biformis</name>
    <dbReference type="NCBI Taxonomy" id="1286918"/>
    <lineage>
        <taxon>Eukaryota</taxon>
        <taxon>Fungi</taxon>
        <taxon>Fungi incertae sedis</taxon>
        <taxon>Zoopagomycota</taxon>
        <taxon>Kickxellomycotina</taxon>
        <taxon>Kickxellomycetes</taxon>
        <taxon>Kickxellales</taxon>
        <taxon>Kickxellaceae</taxon>
        <taxon>Coemansia</taxon>
    </lineage>
</organism>
<comment type="caution">
    <text evidence="2">The sequence shown here is derived from an EMBL/GenBank/DDBJ whole genome shotgun (WGS) entry which is preliminary data.</text>
</comment>
<dbReference type="InterPro" id="IPR001810">
    <property type="entry name" value="F-box_dom"/>
</dbReference>
<sequence>MVCLGHSCRIYDAFDPAQEDCCLTVHRSCYTLLLDKLDRTEGAEGGMLLMQRVMPYINSQGVVSPAVLAGRGKGRQRQHAAGAAAPPAGLRRPEAWLTCDPTDLPAIPPAVMSCSPVRGARRYPVPPPLLPGRVELAVRNSTDHTWALAEVGIPRQLLTPPTTPTEGGNHTFVAAADEPAWGSKPPKHNLLTLPPHMLLAIVSHLCSTDITALSQTCSALQRYLSTGSPVWGRVCRLALRYTPKYLSNQQMAEYYLRVRGNSRLEDRVLVQRERVEQIIHHIAHLPLPAPS</sequence>
<protein>
    <recommendedName>
        <fullName evidence="1">F-box domain-containing protein</fullName>
    </recommendedName>
</protein>
<name>A0A9W7YBJ8_9FUNG</name>
<dbReference type="Pfam" id="PF12937">
    <property type="entry name" value="F-box-like"/>
    <property type="match status" value="1"/>
</dbReference>
<evidence type="ECO:0000313" key="3">
    <source>
        <dbReference type="Proteomes" id="UP001143981"/>
    </source>
</evidence>
<dbReference type="EMBL" id="JANBOI010000846">
    <property type="protein sequence ID" value="KAJ1728314.1"/>
    <property type="molecule type" value="Genomic_DNA"/>
</dbReference>
<dbReference type="PROSITE" id="PS50181">
    <property type="entry name" value="FBOX"/>
    <property type="match status" value="1"/>
</dbReference>
<dbReference type="OrthoDB" id="5595605at2759"/>
<proteinExistence type="predicted"/>
<dbReference type="InterPro" id="IPR036047">
    <property type="entry name" value="F-box-like_dom_sf"/>
</dbReference>
<gene>
    <name evidence="2" type="ORF">LPJ61_004097</name>
</gene>
<evidence type="ECO:0000313" key="2">
    <source>
        <dbReference type="EMBL" id="KAJ1728314.1"/>
    </source>
</evidence>